<dbReference type="eggNOG" id="ENOG502TC30">
    <property type="taxonomic scope" value="Eukaryota"/>
</dbReference>
<evidence type="ECO:0000313" key="2">
    <source>
        <dbReference type="EMBL" id="OWR53380.1"/>
    </source>
</evidence>
<protein>
    <recommendedName>
        <fullName evidence="4">Fibronectin type-III domain-containing protein</fullName>
    </recommendedName>
</protein>
<evidence type="ECO:0000256" key="1">
    <source>
        <dbReference type="SAM" id="Phobius"/>
    </source>
</evidence>
<keyword evidence="1" id="KW-0472">Membrane</keyword>
<evidence type="ECO:0008006" key="4">
    <source>
        <dbReference type="Google" id="ProtNLM"/>
    </source>
</evidence>
<accession>A0A212FI31</accession>
<dbReference type="AlphaFoldDB" id="A0A212FI31"/>
<name>A0A212FI31_DANPL</name>
<feature type="transmembrane region" description="Helical" evidence="1">
    <location>
        <begin position="377"/>
        <end position="397"/>
    </location>
</feature>
<keyword evidence="1" id="KW-1133">Transmembrane helix</keyword>
<dbReference type="Proteomes" id="UP000007151">
    <property type="component" value="Unassembled WGS sequence"/>
</dbReference>
<organism evidence="2 3">
    <name type="scientific">Danaus plexippus plexippus</name>
    <dbReference type="NCBI Taxonomy" id="278856"/>
    <lineage>
        <taxon>Eukaryota</taxon>
        <taxon>Metazoa</taxon>
        <taxon>Ecdysozoa</taxon>
        <taxon>Arthropoda</taxon>
        <taxon>Hexapoda</taxon>
        <taxon>Insecta</taxon>
        <taxon>Pterygota</taxon>
        <taxon>Neoptera</taxon>
        <taxon>Endopterygota</taxon>
        <taxon>Lepidoptera</taxon>
        <taxon>Glossata</taxon>
        <taxon>Ditrysia</taxon>
        <taxon>Papilionoidea</taxon>
        <taxon>Nymphalidae</taxon>
        <taxon>Danainae</taxon>
        <taxon>Danaini</taxon>
        <taxon>Danaina</taxon>
        <taxon>Danaus</taxon>
        <taxon>Danaus</taxon>
    </lineage>
</organism>
<evidence type="ECO:0000313" key="3">
    <source>
        <dbReference type="Proteomes" id="UP000007151"/>
    </source>
</evidence>
<gene>
    <name evidence="2" type="ORF">KGM_215124</name>
</gene>
<dbReference type="KEGG" id="dpl:KGM_215124"/>
<dbReference type="EMBL" id="AGBW02008447">
    <property type="protein sequence ID" value="OWR53380.1"/>
    <property type="molecule type" value="Genomic_DNA"/>
</dbReference>
<comment type="caution">
    <text evidence="2">The sequence shown here is derived from an EMBL/GenBank/DDBJ whole genome shotgun (WGS) entry which is preliminary data.</text>
</comment>
<sequence length="432" mass="47217">MKQCNEVSEIYTQCCELKMLIWNSMSVIILLSGCSVTANTLVTGIKTILREYMGRSTTAGQTLALTESGFFETTTTLHEESTQGFPDDDSTRDLSELYPVQHAMLPRGVSVVPLPLVGSDHELMFNVSWNPPLGPPVREYSLEVHSVTDTVDCRSNMCYEYNIPGDSLWSIIPTVSSPVTELTRHSGPTAYKVKLVAHPWDGHTAANLNVELDECVAGICSCAHSPRLPTPVVAAKTVSINGDLYVNITWTLPPPSQPLRLPPRLQKQSYLVSIGKQMVSDAHPAPWFARTITRRVEAIGFVVVPDVERWQLIPITERSGERVGKQSGKNHMLQSILLDVKLLARVNLMDERGCIGPAGNATAYDPADVESSSIGTYALWAAFGGACMLAIVALLAFSARAVKRVLNEFRPASAPAVLQPLGHRPIWFPLSA</sequence>
<dbReference type="PROSITE" id="PS51257">
    <property type="entry name" value="PROKAR_LIPOPROTEIN"/>
    <property type="match status" value="1"/>
</dbReference>
<reference evidence="2 3" key="1">
    <citation type="journal article" date="2011" name="Cell">
        <title>The monarch butterfly genome yields insights into long-distance migration.</title>
        <authorList>
            <person name="Zhan S."/>
            <person name="Merlin C."/>
            <person name="Boore J.L."/>
            <person name="Reppert S.M."/>
        </authorList>
    </citation>
    <scope>NUCLEOTIDE SEQUENCE [LARGE SCALE GENOMIC DNA]</scope>
    <source>
        <strain evidence="2">F-2</strain>
    </source>
</reference>
<proteinExistence type="predicted"/>
<dbReference type="InParanoid" id="A0A212FI31"/>
<keyword evidence="1" id="KW-0812">Transmembrane</keyword>
<keyword evidence="3" id="KW-1185">Reference proteome</keyword>